<sequence length="698" mass="77748">MANRQITRRILITSAIAVFILFVLFIRPQGPPSPAVRAPGHIDKSAPALTIKDDLLKGEVIMPRLGNETAKAELGRATWKYFHTMLARYPEEPTEEQQETLRSFIHLFARLYPCGECASHFQSHLKKYPPQVSSRNAAAGWGCFIHNEVNAMLRKPEFDCNDIGDFYDCGCAEDEKAAGDKDKSQAENHQKKDHEGDAITPVEIHKEPSNYSGLIALVSSKWAGKSCMSEAQKYQGALYKEKPTKNQRRNQNQNQNQNPKQNATGKHRAPYVEDGPDSDNSKGSAPPPAPSPPPTSTEKPSATTADGSKSVNVFDFLVTGDTPNASRVSLGGPKEQMQMVDHAPSVFEPSQALARVETDNDEEKKDYDVAYEENGFSYGSGPIQPSVYPGKVPNASMEFMTPAPKKKKDRARGEKDKASATTSDKKRKRRTDDHDMDIDSPMAEAPSSVANNPGTPMLKHSGLTGGLNRMMRSPSTEGENESKEDSRRRYQDPSSPIKRTRRDHKDGDNDAGLGISMKQKAGRLVSSMFGGSAVSGSSNNSQEPEVRRSKKSHRVASPSHDQTTSDSRKSKRKVSAQAGGDRPSQRLKQIEYNGSQQGDDGREVIVYRQENIPNELQRQMAAHFLSLVTKGPESSRGFSVNKVLKRFHREFTDEFDDDRGRDQGRSRADRERRIEDEKDLWRTLRVKQNERGEVVLFF</sequence>
<dbReference type="EMBL" id="NIDN02000047">
    <property type="protein sequence ID" value="RLL98682.1"/>
    <property type="molecule type" value="Genomic_DNA"/>
</dbReference>
<evidence type="ECO:0000256" key="6">
    <source>
        <dbReference type="RuleBase" id="RU371123"/>
    </source>
</evidence>
<keyword evidence="3 6" id="KW-0274">FAD</keyword>
<keyword evidence="2 6" id="KW-0285">Flavoprotein</keyword>
<dbReference type="STRING" id="1245748.A0A397HL29"/>
<dbReference type="EC" id="1.8.3.2" evidence="6"/>
<evidence type="ECO:0000256" key="1">
    <source>
        <dbReference type="ARBA" id="ARBA00001974"/>
    </source>
</evidence>
<feature type="compositionally biased region" description="Low complexity" evidence="7">
    <location>
        <begin position="249"/>
        <end position="262"/>
    </location>
</feature>
<feature type="region of interest" description="Disordered" evidence="7">
    <location>
        <begin position="243"/>
        <end position="309"/>
    </location>
</feature>
<feature type="compositionally biased region" description="Basic and acidic residues" evidence="7">
    <location>
        <begin position="480"/>
        <end position="491"/>
    </location>
</feature>
<feature type="compositionally biased region" description="Low complexity" evidence="7">
    <location>
        <begin position="530"/>
        <end position="541"/>
    </location>
</feature>
<dbReference type="PANTHER" id="PTHR12645">
    <property type="entry name" value="ALR/ERV"/>
    <property type="match status" value="1"/>
</dbReference>
<feature type="region of interest" description="Disordered" evidence="7">
    <location>
        <begin position="376"/>
        <end position="602"/>
    </location>
</feature>
<comment type="catalytic activity">
    <reaction evidence="6">
        <text>2 R'C(R)SH + O2 = R'C(R)S-S(R)CR' + H2O2</text>
        <dbReference type="Rhea" id="RHEA:17357"/>
        <dbReference type="ChEBI" id="CHEBI:15379"/>
        <dbReference type="ChEBI" id="CHEBI:16240"/>
        <dbReference type="ChEBI" id="CHEBI:16520"/>
        <dbReference type="ChEBI" id="CHEBI:17412"/>
        <dbReference type="EC" id="1.8.3.2"/>
    </reaction>
</comment>
<evidence type="ECO:0000259" key="8">
    <source>
        <dbReference type="PROSITE" id="PS51324"/>
    </source>
</evidence>
<evidence type="ECO:0000256" key="4">
    <source>
        <dbReference type="ARBA" id="ARBA00023002"/>
    </source>
</evidence>
<keyword evidence="4 6" id="KW-0560">Oxidoreductase</keyword>
<proteinExistence type="predicted"/>
<comment type="caution">
    <text evidence="9">The sequence shown here is derived from an EMBL/GenBank/DDBJ whole genome shotgun (WGS) entry which is preliminary data.</text>
</comment>
<feature type="compositionally biased region" description="Low complexity" evidence="7">
    <location>
        <begin position="296"/>
        <end position="305"/>
    </location>
</feature>
<feature type="region of interest" description="Disordered" evidence="7">
    <location>
        <begin position="178"/>
        <end position="205"/>
    </location>
</feature>
<feature type="compositionally biased region" description="Pro residues" evidence="7">
    <location>
        <begin position="285"/>
        <end position="295"/>
    </location>
</feature>
<dbReference type="PROSITE" id="PS51324">
    <property type="entry name" value="ERV_ALR"/>
    <property type="match status" value="1"/>
</dbReference>
<dbReference type="GO" id="GO:0005739">
    <property type="term" value="C:mitochondrion"/>
    <property type="evidence" value="ECO:0007669"/>
    <property type="project" value="TreeGrafter"/>
</dbReference>
<evidence type="ECO:0000313" key="10">
    <source>
        <dbReference type="Proteomes" id="UP000215289"/>
    </source>
</evidence>
<evidence type="ECO:0000256" key="7">
    <source>
        <dbReference type="SAM" id="MobiDB-lite"/>
    </source>
</evidence>
<dbReference type="GO" id="GO:0016971">
    <property type="term" value="F:flavin-dependent sulfhydryl oxidase activity"/>
    <property type="evidence" value="ECO:0007669"/>
    <property type="project" value="InterPro"/>
</dbReference>
<accession>A0A397HL29</accession>
<dbReference type="InterPro" id="IPR039799">
    <property type="entry name" value="ALR/ERV"/>
</dbReference>
<keyword evidence="5" id="KW-1015">Disulfide bond</keyword>
<dbReference type="OrthoDB" id="21474at2759"/>
<name>A0A397HL29_9EURO</name>
<protein>
    <recommendedName>
        <fullName evidence="6">Sulfhydryl oxidase</fullName>
        <ecNumber evidence="6">1.8.3.2</ecNumber>
    </recommendedName>
</protein>
<dbReference type="Gene3D" id="1.20.120.310">
    <property type="entry name" value="ERV/ALR sulfhydryl oxidase domain"/>
    <property type="match status" value="1"/>
</dbReference>
<dbReference type="GO" id="GO:0050660">
    <property type="term" value="F:flavin adenine dinucleotide binding"/>
    <property type="evidence" value="ECO:0007669"/>
    <property type="project" value="TreeGrafter"/>
</dbReference>
<reference evidence="9 10" key="1">
    <citation type="submission" date="2018-08" db="EMBL/GenBank/DDBJ databases">
        <title>Draft genome sequences of two Aspergillus turcosus clinical strains isolated from bronchoalveolar lavage fluid: one azole-susceptible and the other azole-resistant.</title>
        <authorList>
            <person name="Parent-Michaud M."/>
            <person name="Dufresne P.J."/>
            <person name="Fournier E."/>
            <person name="Martineau C."/>
            <person name="Moreira S."/>
            <person name="Perkins V."/>
            <person name="De Repentigny L."/>
            <person name="Dufresne S.F."/>
        </authorList>
    </citation>
    <scope>NUCLEOTIDE SEQUENCE [LARGE SCALE GENOMIC DNA]</scope>
    <source>
        <strain evidence="9">HMR AF 1038</strain>
    </source>
</reference>
<dbReference type="Pfam" id="PF04777">
    <property type="entry name" value="Evr1_Alr"/>
    <property type="match status" value="1"/>
</dbReference>
<dbReference type="InterPro" id="IPR017905">
    <property type="entry name" value="ERV/ALR_sulphydryl_oxidase"/>
</dbReference>
<organism evidence="9 10">
    <name type="scientific">Aspergillus turcosus</name>
    <dbReference type="NCBI Taxonomy" id="1245748"/>
    <lineage>
        <taxon>Eukaryota</taxon>
        <taxon>Fungi</taxon>
        <taxon>Dikarya</taxon>
        <taxon>Ascomycota</taxon>
        <taxon>Pezizomycotina</taxon>
        <taxon>Eurotiomycetes</taxon>
        <taxon>Eurotiomycetidae</taxon>
        <taxon>Eurotiales</taxon>
        <taxon>Aspergillaceae</taxon>
        <taxon>Aspergillus</taxon>
        <taxon>Aspergillus subgen. Fumigati</taxon>
    </lineage>
</organism>
<dbReference type="Proteomes" id="UP000215289">
    <property type="component" value="Unassembled WGS sequence"/>
</dbReference>
<dbReference type="AlphaFoldDB" id="A0A397HL29"/>
<comment type="cofactor">
    <cofactor evidence="1 6">
        <name>FAD</name>
        <dbReference type="ChEBI" id="CHEBI:57692"/>
    </cofactor>
</comment>
<evidence type="ECO:0000256" key="3">
    <source>
        <dbReference type="ARBA" id="ARBA00022827"/>
    </source>
</evidence>
<dbReference type="InterPro" id="IPR036774">
    <property type="entry name" value="ERV/ALR_sulphydryl_oxid_sf"/>
</dbReference>
<evidence type="ECO:0000313" key="9">
    <source>
        <dbReference type="EMBL" id="RLL98682.1"/>
    </source>
</evidence>
<gene>
    <name evidence="9" type="ORF">CFD26_105171</name>
</gene>
<keyword evidence="10" id="KW-1185">Reference proteome</keyword>
<dbReference type="FunFam" id="1.20.120.310:FF:000002">
    <property type="entry name" value="Sulfhydryl oxidase"/>
    <property type="match status" value="1"/>
</dbReference>
<dbReference type="SUPFAM" id="SSF69000">
    <property type="entry name" value="FAD-dependent thiol oxidase"/>
    <property type="match status" value="1"/>
</dbReference>
<evidence type="ECO:0000256" key="5">
    <source>
        <dbReference type="ARBA" id="ARBA00023157"/>
    </source>
</evidence>
<feature type="domain" description="ERV/ALR sulfhydryl oxidase" evidence="8">
    <location>
        <begin position="67"/>
        <end position="167"/>
    </location>
</feature>
<dbReference type="PANTHER" id="PTHR12645:SF1">
    <property type="entry name" value="FAD-LINKED SULFHYDRYL OXIDASE ERV2"/>
    <property type="match status" value="1"/>
</dbReference>
<evidence type="ECO:0000256" key="2">
    <source>
        <dbReference type="ARBA" id="ARBA00022630"/>
    </source>
</evidence>